<dbReference type="Proteomes" id="UP001295469">
    <property type="component" value="Chromosome A04"/>
</dbReference>
<keyword evidence="4 7" id="KW-1133">Transmembrane helix</keyword>
<dbReference type="Pfam" id="PF03141">
    <property type="entry name" value="Methyltransf_29"/>
    <property type="match status" value="1"/>
</dbReference>
<evidence type="ECO:0000256" key="6">
    <source>
        <dbReference type="ARBA" id="ARBA00023180"/>
    </source>
</evidence>
<keyword evidence="1 7" id="KW-0489">Methyltransferase</keyword>
<keyword evidence="3 7" id="KW-0812">Transmembrane</keyword>
<keyword evidence="5 7" id="KW-0472">Membrane</keyword>
<protein>
    <recommendedName>
        <fullName evidence="7">Methyltransferase</fullName>
        <ecNumber evidence="7">2.1.1.-</ecNumber>
    </recommendedName>
</protein>
<keyword evidence="7" id="KW-0735">Signal-anchor</keyword>
<comment type="subcellular location">
    <subcellularLocation>
        <location evidence="7">Membrane</location>
        <topology evidence="7">Single-pass type II membrane protein</topology>
    </subcellularLocation>
</comment>
<proteinExistence type="inferred from homology"/>
<dbReference type="InterPro" id="IPR004159">
    <property type="entry name" value="Put_SAM_MeTrfase"/>
</dbReference>
<evidence type="ECO:0000256" key="1">
    <source>
        <dbReference type="ARBA" id="ARBA00022603"/>
    </source>
</evidence>
<keyword evidence="6 7" id="KW-0325">Glycoprotein</keyword>
<organism evidence="8">
    <name type="scientific">Brassica napus</name>
    <name type="common">Rape</name>
    <dbReference type="NCBI Taxonomy" id="3708"/>
    <lineage>
        <taxon>Eukaryota</taxon>
        <taxon>Viridiplantae</taxon>
        <taxon>Streptophyta</taxon>
        <taxon>Embryophyta</taxon>
        <taxon>Tracheophyta</taxon>
        <taxon>Spermatophyta</taxon>
        <taxon>Magnoliopsida</taxon>
        <taxon>eudicotyledons</taxon>
        <taxon>Gunneridae</taxon>
        <taxon>Pentapetalae</taxon>
        <taxon>rosids</taxon>
        <taxon>malvids</taxon>
        <taxon>Brassicales</taxon>
        <taxon>Brassicaceae</taxon>
        <taxon>Brassiceae</taxon>
        <taxon>Brassica</taxon>
    </lineage>
</organism>
<dbReference type="GO" id="GO:0032259">
    <property type="term" value="P:methylation"/>
    <property type="evidence" value="ECO:0007669"/>
    <property type="project" value="UniProtKB-KW"/>
</dbReference>
<dbReference type="GO" id="GO:0008168">
    <property type="term" value="F:methyltransferase activity"/>
    <property type="evidence" value="ECO:0007669"/>
    <property type="project" value="UniProtKB-UniRule"/>
</dbReference>
<gene>
    <name evidence="8" type="ORF">DARMORV10_A04P09010.1</name>
</gene>
<dbReference type="PANTHER" id="PTHR10108">
    <property type="entry name" value="SAM-DEPENDENT METHYLTRANSFERASE"/>
    <property type="match status" value="1"/>
</dbReference>
<keyword evidence="2 7" id="KW-0808">Transferase</keyword>
<evidence type="ECO:0000256" key="4">
    <source>
        <dbReference type="ARBA" id="ARBA00022989"/>
    </source>
</evidence>
<feature type="transmembrane region" description="Helical" evidence="7">
    <location>
        <begin position="20"/>
        <end position="41"/>
    </location>
</feature>
<dbReference type="AlphaFoldDB" id="A0A817AIA1"/>
<evidence type="ECO:0000256" key="3">
    <source>
        <dbReference type="ARBA" id="ARBA00022692"/>
    </source>
</evidence>
<sequence>MSQFIQKPVTSDNLRPNLSIFFVFSVFPTYELLILVVLYHLETKLSSFSTMAVMCEALSMYPRTYDLFHVDGLFTSQRCEMTYVMLEMDRILRPNGY</sequence>
<evidence type="ECO:0000313" key="8">
    <source>
        <dbReference type="EMBL" id="CAF2270064.1"/>
    </source>
</evidence>
<evidence type="ECO:0000256" key="2">
    <source>
        <dbReference type="ARBA" id="ARBA00022679"/>
    </source>
</evidence>
<dbReference type="EMBL" id="HG994358">
    <property type="protein sequence ID" value="CAF2270064.1"/>
    <property type="molecule type" value="Genomic_DNA"/>
</dbReference>
<reference evidence="8" key="1">
    <citation type="submission" date="2021-01" db="EMBL/GenBank/DDBJ databases">
        <authorList>
            <consortium name="Genoscope - CEA"/>
            <person name="William W."/>
        </authorList>
    </citation>
    <scope>NUCLEOTIDE SEQUENCE</scope>
</reference>
<accession>A0A817AIA1</accession>
<name>A0A817AIA1_BRANA</name>
<dbReference type="PANTHER" id="PTHR10108:SF984">
    <property type="entry name" value="METHYLTRANSFERASE PMT21-RELATED"/>
    <property type="match status" value="1"/>
</dbReference>
<comment type="similarity">
    <text evidence="7">Belongs to the methyltransferase superfamily.</text>
</comment>
<dbReference type="EC" id="2.1.1.-" evidence="7"/>
<evidence type="ECO:0000256" key="5">
    <source>
        <dbReference type="ARBA" id="ARBA00023136"/>
    </source>
</evidence>
<evidence type="ECO:0000256" key="7">
    <source>
        <dbReference type="RuleBase" id="RU366043"/>
    </source>
</evidence>
<dbReference type="GO" id="GO:0016020">
    <property type="term" value="C:membrane"/>
    <property type="evidence" value="ECO:0007669"/>
    <property type="project" value="UniProtKB-SubCell"/>
</dbReference>